<protein>
    <recommendedName>
        <fullName evidence="3">Aldehyde oxidase/xanthine dehydrogenase a/b hammerhead domain-containing protein</fullName>
    </recommendedName>
</protein>
<dbReference type="SMART" id="SM01008">
    <property type="entry name" value="Ald_Xan_dh_C"/>
    <property type="match status" value="1"/>
</dbReference>
<dbReference type="PANTHER" id="PTHR11908:SF132">
    <property type="entry name" value="ALDEHYDE OXIDASE 1-RELATED"/>
    <property type="match status" value="1"/>
</dbReference>
<organism evidence="4">
    <name type="scientific">marine metagenome</name>
    <dbReference type="NCBI Taxonomy" id="408172"/>
    <lineage>
        <taxon>unclassified sequences</taxon>
        <taxon>metagenomes</taxon>
        <taxon>ecological metagenomes</taxon>
    </lineage>
</organism>
<dbReference type="InterPro" id="IPR036856">
    <property type="entry name" value="Ald_Oxase/Xan_DH_a/b_sf"/>
</dbReference>
<reference evidence="4" key="1">
    <citation type="submission" date="2018-05" db="EMBL/GenBank/DDBJ databases">
        <authorList>
            <person name="Lanie J.A."/>
            <person name="Ng W.-L."/>
            <person name="Kazmierczak K.M."/>
            <person name="Andrzejewski T.M."/>
            <person name="Davidsen T.M."/>
            <person name="Wayne K.J."/>
            <person name="Tettelin H."/>
            <person name="Glass J.I."/>
            <person name="Rusch D."/>
            <person name="Podicherti R."/>
            <person name="Tsui H.-C.T."/>
            <person name="Winkler M.E."/>
        </authorList>
    </citation>
    <scope>NUCLEOTIDE SEQUENCE</scope>
</reference>
<dbReference type="AlphaFoldDB" id="A0A383CAU9"/>
<dbReference type="SUPFAM" id="SSF54665">
    <property type="entry name" value="CO dehydrogenase molybdoprotein N-domain-like"/>
    <property type="match status" value="1"/>
</dbReference>
<accession>A0A383CAU9</accession>
<feature type="non-terminal residue" evidence="4">
    <location>
        <position position="128"/>
    </location>
</feature>
<dbReference type="Gene3D" id="3.90.1170.50">
    <property type="entry name" value="Aldehyde oxidase/xanthine dehydrogenase, a/b hammerhead"/>
    <property type="match status" value="1"/>
</dbReference>
<sequence>MAQTYIGSSVLRKEDLRFMMGKARYVDDVKLPHMLHAAILRSPHAHARVLSINASAALEMEGVAAVYTYQDVVQAVAPRPIPMRRGAYSGLERFLQYPLAGEKVRYVGEPVAVVVAESRYLAEDALDA</sequence>
<evidence type="ECO:0000256" key="2">
    <source>
        <dbReference type="ARBA" id="ARBA00023002"/>
    </source>
</evidence>
<dbReference type="GO" id="GO:0005506">
    <property type="term" value="F:iron ion binding"/>
    <property type="evidence" value="ECO:0007669"/>
    <property type="project" value="InterPro"/>
</dbReference>
<evidence type="ECO:0000313" key="4">
    <source>
        <dbReference type="EMBL" id="SVE29281.1"/>
    </source>
</evidence>
<dbReference type="GO" id="GO:0016491">
    <property type="term" value="F:oxidoreductase activity"/>
    <property type="evidence" value="ECO:0007669"/>
    <property type="project" value="UniProtKB-KW"/>
</dbReference>
<keyword evidence="2" id="KW-0560">Oxidoreductase</keyword>
<name>A0A383CAU9_9ZZZZ</name>
<keyword evidence="1" id="KW-0500">Molybdenum</keyword>
<dbReference type="Pfam" id="PF01315">
    <property type="entry name" value="Ald_Xan_dh_C"/>
    <property type="match status" value="1"/>
</dbReference>
<evidence type="ECO:0000256" key="1">
    <source>
        <dbReference type="ARBA" id="ARBA00022505"/>
    </source>
</evidence>
<dbReference type="InterPro" id="IPR000674">
    <property type="entry name" value="Ald_Oxase/Xan_DH_a/b"/>
</dbReference>
<dbReference type="InterPro" id="IPR016208">
    <property type="entry name" value="Ald_Oxase/xanthine_DH-like"/>
</dbReference>
<proteinExistence type="predicted"/>
<evidence type="ECO:0000259" key="3">
    <source>
        <dbReference type="SMART" id="SM01008"/>
    </source>
</evidence>
<feature type="domain" description="Aldehyde oxidase/xanthine dehydrogenase a/b hammerhead" evidence="3">
    <location>
        <begin position="20"/>
        <end position="127"/>
    </location>
</feature>
<dbReference type="PANTHER" id="PTHR11908">
    <property type="entry name" value="XANTHINE DEHYDROGENASE"/>
    <property type="match status" value="1"/>
</dbReference>
<gene>
    <name evidence="4" type="ORF">METZ01_LOCUS482135</name>
</gene>
<dbReference type="EMBL" id="UINC01207269">
    <property type="protein sequence ID" value="SVE29281.1"/>
    <property type="molecule type" value="Genomic_DNA"/>
</dbReference>